<proteinExistence type="predicted"/>
<protein>
    <submittedName>
        <fullName evidence="1">Uncharacterized protein</fullName>
    </submittedName>
</protein>
<gene>
    <name evidence="1" type="ORF">MC7420_6293</name>
</gene>
<evidence type="ECO:0000313" key="2">
    <source>
        <dbReference type="Proteomes" id="UP000003835"/>
    </source>
</evidence>
<sequence length="45" mass="5001">MVIRHSSFVICLMSYVLCKVGAGLVKSGCNQKDSSETRPYRIPLI</sequence>
<name>B4VQM5_9CYAN</name>
<dbReference type="Proteomes" id="UP000003835">
    <property type="component" value="Unassembled WGS sequence"/>
</dbReference>
<dbReference type="HOGENOM" id="CLU_3198476_0_0_3"/>
<accession>B4VQM5</accession>
<dbReference type="STRING" id="118168.MC7420_6293"/>
<dbReference type="EMBL" id="DS989848">
    <property type="protein sequence ID" value="EDX75638.1"/>
    <property type="molecule type" value="Genomic_DNA"/>
</dbReference>
<organism evidence="1 2">
    <name type="scientific">Coleofasciculus chthonoplastes PCC 7420</name>
    <dbReference type="NCBI Taxonomy" id="118168"/>
    <lineage>
        <taxon>Bacteria</taxon>
        <taxon>Bacillati</taxon>
        <taxon>Cyanobacteriota</taxon>
        <taxon>Cyanophyceae</taxon>
        <taxon>Coleofasciculales</taxon>
        <taxon>Coleofasciculaceae</taxon>
        <taxon>Coleofasciculus</taxon>
    </lineage>
</organism>
<reference evidence="1 2" key="1">
    <citation type="submission" date="2008-07" db="EMBL/GenBank/DDBJ databases">
        <authorList>
            <person name="Tandeau de Marsac N."/>
            <person name="Ferriera S."/>
            <person name="Johnson J."/>
            <person name="Kravitz S."/>
            <person name="Beeson K."/>
            <person name="Sutton G."/>
            <person name="Rogers Y.-H."/>
            <person name="Friedman R."/>
            <person name="Frazier M."/>
            <person name="Venter J.C."/>
        </authorList>
    </citation>
    <scope>NUCLEOTIDE SEQUENCE [LARGE SCALE GENOMIC DNA]</scope>
    <source>
        <strain evidence="1 2">PCC 7420</strain>
    </source>
</reference>
<evidence type="ECO:0000313" key="1">
    <source>
        <dbReference type="EMBL" id="EDX75638.1"/>
    </source>
</evidence>
<keyword evidence="2" id="KW-1185">Reference proteome</keyword>
<dbReference type="AlphaFoldDB" id="B4VQM5"/>